<evidence type="ECO:0000256" key="2">
    <source>
        <dbReference type="ARBA" id="ARBA00022723"/>
    </source>
</evidence>
<dbReference type="AlphaFoldDB" id="A0A9P0PUY6"/>
<accession>A0A9P0PUY6</accession>
<evidence type="ECO:0000256" key="4">
    <source>
        <dbReference type="ARBA" id="ARBA00022771"/>
    </source>
</evidence>
<evidence type="ECO:0000256" key="8">
    <source>
        <dbReference type="ARBA" id="ARBA00023242"/>
    </source>
</evidence>
<reference evidence="12" key="1">
    <citation type="submission" date="2022-03" db="EMBL/GenBank/DDBJ databases">
        <authorList>
            <person name="Sayadi A."/>
        </authorList>
    </citation>
    <scope>NUCLEOTIDE SEQUENCE</scope>
</reference>
<evidence type="ECO:0000256" key="5">
    <source>
        <dbReference type="ARBA" id="ARBA00022833"/>
    </source>
</evidence>
<comment type="similarity">
    <text evidence="9">Belongs to the sal C2H2-type zinc-finger protein family.</text>
</comment>
<keyword evidence="5" id="KW-0862">Zinc</keyword>
<dbReference type="PANTHER" id="PTHR23233">
    <property type="entry name" value="SAL-LIKE PROTEIN"/>
    <property type="match status" value="1"/>
</dbReference>
<dbReference type="PROSITE" id="PS50157">
    <property type="entry name" value="ZINC_FINGER_C2H2_2"/>
    <property type="match status" value="1"/>
</dbReference>
<keyword evidence="13" id="KW-1185">Reference proteome</keyword>
<dbReference type="Proteomes" id="UP001152888">
    <property type="component" value="Unassembled WGS sequence"/>
</dbReference>
<dbReference type="Pfam" id="PF00096">
    <property type="entry name" value="zf-C2H2"/>
    <property type="match status" value="1"/>
</dbReference>
<evidence type="ECO:0000313" key="12">
    <source>
        <dbReference type="EMBL" id="CAH1994788.1"/>
    </source>
</evidence>
<gene>
    <name evidence="12" type="ORF">ACAOBT_LOCUS22267</name>
</gene>
<evidence type="ECO:0000256" key="7">
    <source>
        <dbReference type="ARBA" id="ARBA00023163"/>
    </source>
</evidence>
<dbReference type="PANTHER" id="PTHR23233:SF84">
    <property type="entry name" value="FI23031P1"/>
    <property type="match status" value="1"/>
</dbReference>
<dbReference type="EMBL" id="CAKOFQ010007208">
    <property type="protein sequence ID" value="CAH1994788.1"/>
    <property type="molecule type" value="Genomic_DNA"/>
</dbReference>
<keyword evidence="4 10" id="KW-0863">Zinc-finger</keyword>
<dbReference type="PROSITE" id="PS00028">
    <property type="entry name" value="ZINC_FINGER_C2H2_1"/>
    <property type="match status" value="1"/>
</dbReference>
<evidence type="ECO:0000259" key="11">
    <source>
        <dbReference type="PROSITE" id="PS50157"/>
    </source>
</evidence>
<proteinExistence type="inferred from homology"/>
<evidence type="ECO:0000256" key="1">
    <source>
        <dbReference type="ARBA" id="ARBA00004123"/>
    </source>
</evidence>
<dbReference type="GO" id="GO:0008270">
    <property type="term" value="F:zinc ion binding"/>
    <property type="evidence" value="ECO:0007669"/>
    <property type="project" value="UniProtKB-KW"/>
</dbReference>
<dbReference type="GO" id="GO:0000978">
    <property type="term" value="F:RNA polymerase II cis-regulatory region sequence-specific DNA binding"/>
    <property type="evidence" value="ECO:0007669"/>
    <property type="project" value="TreeGrafter"/>
</dbReference>
<keyword evidence="8" id="KW-0539">Nucleus</keyword>
<comment type="caution">
    <text evidence="12">The sequence shown here is derived from an EMBL/GenBank/DDBJ whole genome shotgun (WGS) entry which is preliminary data.</text>
</comment>
<dbReference type="InterPro" id="IPR051565">
    <property type="entry name" value="Sal_C2H2-zinc-finger"/>
</dbReference>
<keyword evidence="2" id="KW-0479">Metal-binding</keyword>
<organism evidence="12 13">
    <name type="scientific">Acanthoscelides obtectus</name>
    <name type="common">Bean weevil</name>
    <name type="synonym">Bruchus obtectus</name>
    <dbReference type="NCBI Taxonomy" id="200917"/>
    <lineage>
        <taxon>Eukaryota</taxon>
        <taxon>Metazoa</taxon>
        <taxon>Ecdysozoa</taxon>
        <taxon>Arthropoda</taxon>
        <taxon>Hexapoda</taxon>
        <taxon>Insecta</taxon>
        <taxon>Pterygota</taxon>
        <taxon>Neoptera</taxon>
        <taxon>Endopterygota</taxon>
        <taxon>Coleoptera</taxon>
        <taxon>Polyphaga</taxon>
        <taxon>Cucujiformia</taxon>
        <taxon>Chrysomeloidea</taxon>
        <taxon>Chrysomelidae</taxon>
        <taxon>Bruchinae</taxon>
        <taxon>Bruchini</taxon>
        <taxon>Acanthoscelides</taxon>
    </lineage>
</organism>
<evidence type="ECO:0000313" key="13">
    <source>
        <dbReference type="Proteomes" id="UP001152888"/>
    </source>
</evidence>
<sequence>MCGMPKEFIRTKERPDVCKVCTKVLTQKSALTTHMRYHTGERPYGYVMCLKGLLPRHCSKDIIVSALLVPKNKCGF</sequence>
<evidence type="ECO:0000256" key="3">
    <source>
        <dbReference type="ARBA" id="ARBA00022737"/>
    </source>
</evidence>
<dbReference type="GO" id="GO:0005634">
    <property type="term" value="C:nucleus"/>
    <property type="evidence" value="ECO:0007669"/>
    <property type="project" value="UniProtKB-SubCell"/>
</dbReference>
<dbReference type="InterPro" id="IPR013087">
    <property type="entry name" value="Znf_C2H2_type"/>
</dbReference>
<dbReference type="InterPro" id="IPR036236">
    <property type="entry name" value="Znf_C2H2_sf"/>
</dbReference>
<dbReference type="Gene3D" id="3.30.160.60">
    <property type="entry name" value="Classic Zinc Finger"/>
    <property type="match status" value="1"/>
</dbReference>
<name>A0A9P0PUY6_ACAOB</name>
<keyword evidence="3" id="KW-0677">Repeat</keyword>
<comment type="subcellular location">
    <subcellularLocation>
        <location evidence="1">Nucleus</location>
    </subcellularLocation>
</comment>
<dbReference type="FunFam" id="3.30.160.60:FF:001498">
    <property type="entry name" value="Zinc finger protein 404"/>
    <property type="match status" value="1"/>
</dbReference>
<dbReference type="OrthoDB" id="4748970at2759"/>
<protein>
    <recommendedName>
        <fullName evidence="11">C2H2-type domain-containing protein</fullName>
    </recommendedName>
</protein>
<evidence type="ECO:0000256" key="6">
    <source>
        <dbReference type="ARBA" id="ARBA00023015"/>
    </source>
</evidence>
<keyword evidence="7" id="KW-0804">Transcription</keyword>
<evidence type="ECO:0000256" key="9">
    <source>
        <dbReference type="ARBA" id="ARBA00038474"/>
    </source>
</evidence>
<evidence type="ECO:0000256" key="10">
    <source>
        <dbReference type="PROSITE-ProRule" id="PRU00042"/>
    </source>
</evidence>
<feature type="domain" description="C2H2-type" evidence="11">
    <location>
        <begin position="16"/>
        <end position="43"/>
    </location>
</feature>
<dbReference type="GO" id="GO:0000981">
    <property type="term" value="F:DNA-binding transcription factor activity, RNA polymerase II-specific"/>
    <property type="evidence" value="ECO:0007669"/>
    <property type="project" value="TreeGrafter"/>
</dbReference>
<dbReference type="SUPFAM" id="SSF57667">
    <property type="entry name" value="beta-beta-alpha zinc fingers"/>
    <property type="match status" value="1"/>
</dbReference>
<keyword evidence="6" id="KW-0805">Transcription regulation</keyword>